<evidence type="ECO:0000259" key="3">
    <source>
        <dbReference type="Pfam" id="PF00561"/>
    </source>
</evidence>
<dbReference type="GO" id="GO:0047372">
    <property type="term" value="F:monoacylglycerol lipase activity"/>
    <property type="evidence" value="ECO:0007669"/>
    <property type="project" value="TreeGrafter"/>
</dbReference>
<evidence type="ECO:0000313" key="4">
    <source>
        <dbReference type="EMBL" id="KAJ5219308.1"/>
    </source>
</evidence>
<evidence type="ECO:0000256" key="2">
    <source>
        <dbReference type="PIRSR" id="PIRSR005211-1"/>
    </source>
</evidence>
<dbReference type="PANTHER" id="PTHR10794">
    <property type="entry name" value="ABHYDROLASE DOMAIN-CONTAINING PROTEIN"/>
    <property type="match status" value="1"/>
</dbReference>
<sequence>MNFLSCLFRWQKVSFHYCSNSYQILEKQSTSESADRSQKSFADFCKECVPPFCSLSPVLFNGHLQTAWTQFDIEDIPVYYKRKLFDSDDSSYSGQFSVDFVVRPCVDNRVVSQTKPDAELPARTTFFEPQEEIDFISTEDSRPILLVPHGMSGGSHETYIQHALAPLVTHEGGWEACVINSRGCAGSKLTTGLLYKARSTWDFRQVVSWFKEQFPNRPLFGMGFSIGAVMLTNSDMTMRQYLAEEGSNCPLRAAVMVSNPWKLDFASHALQRSWIGSEIYSKILGHNMKNIIKRNKDIITQTLRIDPEAVERINYVQNFDRSEIQCPTWGYPTEDAYYRDASCVDTMLAIRIPFLAIQALDDPIATKDAIPFAEFNKTPFGVLCVTPGGGHLGWFEAGTTNFLNKLAKEVDLDESIKLNKNLDIEPLVKGEASKERLQLFNPQRLQPGNLKLRAKL</sequence>
<comment type="similarity">
    <text evidence="1">Belongs to the AB hydrolase superfamily. AB hydrolase 4 family.</text>
</comment>
<dbReference type="GeneID" id="83175770"/>
<evidence type="ECO:0000256" key="1">
    <source>
        <dbReference type="ARBA" id="ARBA00010884"/>
    </source>
</evidence>
<feature type="active site" description="Charge relay system" evidence="2">
    <location>
        <position position="225"/>
    </location>
</feature>
<reference evidence="4" key="2">
    <citation type="journal article" date="2023" name="IMA Fungus">
        <title>Comparative genomic study of the Penicillium genus elucidates a diverse pangenome and 15 lateral gene transfer events.</title>
        <authorList>
            <person name="Petersen C."/>
            <person name="Sorensen T."/>
            <person name="Nielsen M.R."/>
            <person name="Sondergaard T.E."/>
            <person name="Sorensen J.L."/>
            <person name="Fitzpatrick D.A."/>
            <person name="Frisvad J.C."/>
            <person name="Nielsen K.L."/>
        </authorList>
    </citation>
    <scope>NUCLEOTIDE SEQUENCE</scope>
    <source>
        <strain evidence="4">IBT 15544</strain>
    </source>
</reference>
<dbReference type="GO" id="GO:0017000">
    <property type="term" value="P:antibiotic biosynthetic process"/>
    <property type="evidence" value="ECO:0007669"/>
    <property type="project" value="UniProtKB-ARBA"/>
</dbReference>
<feature type="active site" description="Charge relay system" evidence="2">
    <location>
        <position position="391"/>
    </location>
</feature>
<organism evidence="4 5">
    <name type="scientific">Penicillium cinerascens</name>
    <dbReference type="NCBI Taxonomy" id="70096"/>
    <lineage>
        <taxon>Eukaryota</taxon>
        <taxon>Fungi</taxon>
        <taxon>Dikarya</taxon>
        <taxon>Ascomycota</taxon>
        <taxon>Pezizomycotina</taxon>
        <taxon>Eurotiomycetes</taxon>
        <taxon>Eurotiomycetidae</taxon>
        <taxon>Eurotiales</taxon>
        <taxon>Aspergillaceae</taxon>
        <taxon>Penicillium</taxon>
    </lineage>
</organism>
<dbReference type="RefSeq" id="XP_058313881.1">
    <property type="nucleotide sequence ID" value="XM_058448470.1"/>
</dbReference>
<dbReference type="GO" id="GO:0051792">
    <property type="term" value="P:medium-chain fatty acid biosynthetic process"/>
    <property type="evidence" value="ECO:0007669"/>
    <property type="project" value="TreeGrafter"/>
</dbReference>
<proteinExistence type="inferred from homology"/>
<name>A0A9W9NIM1_9EURO</name>
<dbReference type="InterPro" id="IPR000073">
    <property type="entry name" value="AB_hydrolase_1"/>
</dbReference>
<feature type="domain" description="AB hydrolase-1" evidence="3">
    <location>
        <begin position="143"/>
        <end position="394"/>
    </location>
</feature>
<dbReference type="GO" id="GO:0008126">
    <property type="term" value="F:acetylesterase activity"/>
    <property type="evidence" value="ECO:0007669"/>
    <property type="project" value="TreeGrafter"/>
</dbReference>
<dbReference type="GO" id="GO:0051793">
    <property type="term" value="P:medium-chain fatty acid catabolic process"/>
    <property type="evidence" value="ECO:0007669"/>
    <property type="project" value="TreeGrafter"/>
</dbReference>
<dbReference type="PIRSF" id="PIRSF005211">
    <property type="entry name" value="Ab_hydro_YheT"/>
    <property type="match status" value="1"/>
</dbReference>
<dbReference type="InterPro" id="IPR050960">
    <property type="entry name" value="AB_hydrolase_4_sf"/>
</dbReference>
<dbReference type="EMBL" id="JAPQKR010000004">
    <property type="protein sequence ID" value="KAJ5219308.1"/>
    <property type="molecule type" value="Genomic_DNA"/>
</dbReference>
<dbReference type="PANTHER" id="PTHR10794:SF63">
    <property type="entry name" value="ALPHA_BETA HYDROLASE 1, ISOFORM A"/>
    <property type="match status" value="1"/>
</dbReference>
<evidence type="ECO:0000313" key="5">
    <source>
        <dbReference type="Proteomes" id="UP001150904"/>
    </source>
</evidence>
<dbReference type="SUPFAM" id="SSF53474">
    <property type="entry name" value="alpha/beta-Hydrolases"/>
    <property type="match status" value="1"/>
</dbReference>
<reference evidence="4" key="1">
    <citation type="submission" date="2022-12" db="EMBL/GenBank/DDBJ databases">
        <authorList>
            <person name="Petersen C."/>
        </authorList>
    </citation>
    <scope>NUCLEOTIDE SEQUENCE</scope>
    <source>
        <strain evidence="4">IBT 15544</strain>
    </source>
</reference>
<dbReference type="AlphaFoldDB" id="A0A9W9NIM1"/>
<dbReference type="OrthoDB" id="5954035at2759"/>
<feature type="active site" description="Charge relay system" evidence="2">
    <location>
        <position position="362"/>
    </location>
</feature>
<dbReference type="Pfam" id="PF00561">
    <property type="entry name" value="Abhydrolase_1"/>
    <property type="match status" value="1"/>
</dbReference>
<gene>
    <name evidence="4" type="ORF">N7498_001407</name>
</gene>
<accession>A0A9W9NIM1</accession>
<dbReference type="InterPro" id="IPR029058">
    <property type="entry name" value="AB_hydrolase_fold"/>
</dbReference>
<protein>
    <recommendedName>
        <fullName evidence="3">AB hydrolase-1 domain-containing protein</fullName>
    </recommendedName>
</protein>
<comment type="caution">
    <text evidence="4">The sequence shown here is derived from an EMBL/GenBank/DDBJ whole genome shotgun (WGS) entry which is preliminary data.</text>
</comment>
<keyword evidence="5" id="KW-1185">Reference proteome</keyword>
<dbReference type="Proteomes" id="UP001150904">
    <property type="component" value="Unassembled WGS sequence"/>
</dbReference>
<dbReference type="Gene3D" id="3.40.50.1820">
    <property type="entry name" value="alpha/beta hydrolase"/>
    <property type="match status" value="1"/>
</dbReference>
<dbReference type="InterPro" id="IPR012020">
    <property type="entry name" value="ABHD4"/>
</dbReference>